<reference evidence="1 2" key="1">
    <citation type="submission" date="2019-03" db="EMBL/GenBank/DDBJ databases">
        <title>Genomic Encyclopedia of Type Strains, Phase IV (KMG-IV): sequencing the most valuable type-strain genomes for metagenomic binning, comparative biology and taxonomic classification.</title>
        <authorList>
            <person name="Goeker M."/>
        </authorList>
    </citation>
    <scope>NUCLEOTIDE SEQUENCE [LARGE SCALE GENOMIC DNA]</scope>
    <source>
        <strain evidence="1 2">DSM 21667</strain>
    </source>
</reference>
<evidence type="ECO:0008006" key="3">
    <source>
        <dbReference type="Google" id="ProtNLM"/>
    </source>
</evidence>
<dbReference type="Proteomes" id="UP000295293">
    <property type="component" value="Unassembled WGS sequence"/>
</dbReference>
<sequence length="223" mass="24171">MTPTTLATPLLHTLLNQPAERQRLISLYLREQMDDELLAAFETRLLEDRQLLDDVETQDLLRQTLRELPQQEVVGARPAPLRAPRWAIPLALAAGGLVGAVCMQWLAPPATFAVAGNVAVLQLPVSRGDEIPRASEFTLASGSGPLVLRVPATNEAGPFRIRVLTAKGVVLAEFSELAANDDGLLDVLLPPQAVGDTALILELAARKNGIWQARASRSITLRR</sequence>
<name>A0A4R6YKZ8_9GAMM</name>
<evidence type="ECO:0000313" key="1">
    <source>
        <dbReference type="EMBL" id="TDR37881.1"/>
    </source>
</evidence>
<dbReference type="RefSeq" id="WP_133821658.1">
    <property type="nucleotide sequence ID" value="NZ_SNZH01000023.1"/>
</dbReference>
<organism evidence="1 2">
    <name type="scientific">Tahibacter aquaticus</name>
    <dbReference type="NCBI Taxonomy" id="520092"/>
    <lineage>
        <taxon>Bacteria</taxon>
        <taxon>Pseudomonadati</taxon>
        <taxon>Pseudomonadota</taxon>
        <taxon>Gammaproteobacteria</taxon>
        <taxon>Lysobacterales</taxon>
        <taxon>Rhodanobacteraceae</taxon>
        <taxon>Tahibacter</taxon>
    </lineage>
</organism>
<dbReference type="EMBL" id="SNZH01000023">
    <property type="protein sequence ID" value="TDR37881.1"/>
    <property type="molecule type" value="Genomic_DNA"/>
</dbReference>
<proteinExistence type="predicted"/>
<protein>
    <recommendedName>
        <fullName evidence="3">Anti-sigma-K factor RskA</fullName>
    </recommendedName>
</protein>
<dbReference type="AlphaFoldDB" id="A0A4R6YKZ8"/>
<comment type="caution">
    <text evidence="1">The sequence shown here is derived from an EMBL/GenBank/DDBJ whole genome shotgun (WGS) entry which is preliminary data.</text>
</comment>
<gene>
    <name evidence="1" type="ORF">DFR29_12355</name>
</gene>
<evidence type="ECO:0000313" key="2">
    <source>
        <dbReference type="Proteomes" id="UP000295293"/>
    </source>
</evidence>
<accession>A0A4R6YKZ8</accession>
<keyword evidence="2" id="KW-1185">Reference proteome</keyword>